<sequence length="812" mass="92374">MLSGLKFIPRDQVDKAQNEDLDDSRRKGKNASSKKEKGRRKKKSSRHGSSDEDDLERIGKGSRKKKKWYSSEECSSYSTGEESQGSSDEDEKKIRNRKKDKKRYGDFSGDEARDRSKKKSRSARKDYSSEDYSLSNSDDEQKDGHSGREDKQRKGSKTRGRSKGSQRGSEMESVRDDLNGHGRGSQSLDSSNTVRKEMGLEWMLRPKENIERDPATTSDQLEEPQAEEEKREHPRELNPYLKNNGTGYPEDEDGKKAGGNHLMSSAVIGDGGASWRLKALKRAQEQAARDGRNLEEVVEERWGSVGQLAVSVASRTAASSRAHLHAIYNRKRGLTGEHQTVVEDHNEKIPGKNTDRESLRDGSRRRPDMKVPKLHDSLSWGKRKGQTMSSKDSSLISSALSSLNKFANDGSFMNEVTRQQDDEPGGSVGSPHSERKVESESVSLESQKPSESFTVSNQGLSANQLAAKALQLRLKGKHEEAEKLMKEAENIKAKQVAEEESSRQSSERNTRRYTTHDTSVRQRKKEDDADMHLAQKIVQNKKFSISARADDEYDFDDGPRRKGRNKGGNEQKLNEKTNFSRRILTQQERCKFCFENPNRPRHLVVAIANFTYLSLPHWQSVATGHCCILTLQHESATRAVDNNVWDEIRNFKKCLIMMFAKQEKDVVFLETVMGLAQQRRHCLVECIPLPQDIAKQAPLYFKKAIDEAEDEWSQHNSKKLIDTSVKGLRGSVPKDFPYFHVEFGLNKGFVHVIDDEQQFKANFGLNVIRGMLKLPEEDSYGRRKHDSEETQRQAVSSFARDWAPFDWTKQLE</sequence>
<name>A0ACB7YY34_9ERIC</name>
<proteinExistence type="predicted"/>
<organism evidence="1 2">
    <name type="scientific">Vaccinium darrowii</name>
    <dbReference type="NCBI Taxonomy" id="229202"/>
    <lineage>
        <taxon>Eukaryota</taxon>
        <taxon>Viridiplantae</taxon>
        <taxon>Streptophyta</taxon>
        <taxon>Embryophyta</taxon>
        <taxon>Tracheophyta</taxon>
        <taxon>Spermatophyta</taxon>
        <taxon>Magnoliopsida</taxon>
        <taxon>eudicotyledons</taxon>
        <taxon>Gunneridae</taxon>
        <taxon>Pentapetalae</taxon>
        <taxon>asterids</taxon>
        <taxon>Ericales</taxon>
        <taxon>Ericaceae</taxon>
        <taxon>Vaccinioideae</taxon>
        <taxon>Vaccinieae</taxon>
        <taxon>Vaccinium</taxon>
    </lineage>
</organism>
<reference evidence="1 2" key="1">
    <citation type="journal article" date="2021" name="Hortic Res">
        <title>High-quality reference genome and annotation aids understanding of berry development for evergreen blueberry (Vaccinium darrowii).</title>
        <authorList>
            <person name="Yu J."/>
            <person name="Hulse-Kemp A.M."/>
            <person name="Babiker E."/>
            <person name="Staton M."/>
        </authorList>
    </citation>
    <scope>NUCLEOTIDE SEQUENCE [LARGE SCALE GENOMIC DNA]</scope>
    <source>
        <strain evidence="2">cv. NJ 8807/NJ 8810</strain>
        <tissue evidence="1">Young leaf</tissue>
    </source>
</reference>
<protein>
    <submittedName>
        <fullName evidence="1">Uncharacterized protein</fullName>
    </submittedName>
</protein>
<keyword evidence="2" id="KW-1185">Reference proteome</keyword>
<dbReference type="Proteomes" id="UP000828048">
    <property type="component" value="Chromosome 3"/>
</dbReference>
<evidence type="ECO:0000313" key="1">
    <source>
        <dbReference type="EMBL" id="KAH7858515.1"/>
    </source>
</evidence>
<gene>
    <name evidence="1" type="ORF">Vadar_024822</name>
</gene>
<comment type="caution">
    <text evidence="1">The sequence shown here is derived from an EMBL/GenBank/DDBJ whole genome shotgun (WGS) entry which is preliminary data.</text>
</comment>
<evidence type="ECO:0000313" key="2">
    <source>
        <dbReference type="Proteomes" id="UP000828048"/>
    </source>
</evidence>
<dbReference type="EMBL" id="CM037153">
    <property type="protein sequence ID" value="KAH7858515.1"/>
    <property type="molecule type" value="Genomic_DNA"/>
</dbReference>
<accession>A0ACB7YY34</accession>